<dbReference type="InterPro" id="IPR011040">
    <property type="entry name" value="Sialidase"/>
</dbReference>
<keyword evidence="3" id="KW-1185">Reference proteome</keyword>
<dbReference type="eggNOG" id="COG4692">
    <property type="taxonomic scope" value="Bacteria"/>
</dbReference>
<dbReference type="Proteomes" id="UP000023067">
    <property type="component" value="Unassembled WGS sequence"/>
</dbReference>
<organism evidence="2 3">
    <name type="scientific">Brachybacterium phenoliresistens</name>
    <dbReference type="NCBI Taxonomy" id="396014"/>
    <lineage>
        <taxon>Bacteria</taxon>
        <taxon>Bacillati</taxon>
        <taxon>Actinomycetota</taxon>
        <taxon>Actinomycetes</taxon>
        <taxon>Micrococcales</taxon>
        <taxon>Dermabacteraceae</taxon>
        <taxon>Brachybacterium</taxon>
    </lineage>
</organism>
<protein>
    <recommendedName>
        <fullName evidence="1">Sialidase domain-containing protein</fullName>
    </recommendedName>
</protein>
<dbReference type="PANTHER" id="PTHR43752:SF2">
    <property type="entry name" value="BNR_ASP-BOX REPEAT FAMILY PROTEIN"/>
    <property type="match status" value="1"/>
</dbReference>
<evidence type="ECO:0000313" key="3">
    <source>
        <dbReference type="Proteomes" id="UP000023067"/>
    </source>
</evidence>
<gene>
    <name evidence="2" type="ORF">BF93_03595</name>
</gene>
<dbReference type="SUPFAM" id="SSF50939">
    <property type="entry name" value="Sialidases"/>
    <property type="match status" value="1"/>
</dbReference>
<reference evidence="2 3" key="1">
    <citation type="submission" date="2014-02" db="EMBL/GenBank/DDBJ databases">
        <title>Genome sequence of Brachybacterium phenoliresistens strain W13A50.</title>
        <authorList>
            <person name="Wang X."/>
        </authorList>
    </citation>
    <scope>NUCLEOTIDE SEQUENCE [LARGE SCALE GENOMIC DNA]</scope>
    <source>
        <strain evidence="2 3">W13A50</strain>
    </source>
</reference>
<dbReference type="InterPro" id="IPR036278">
    <property type="entry name" value="Sialidase_sf"/>
</dbReference>
<comment type="caution">
    <text evidence="2">The sequence shown here is derived from an EMBL/GenBank/DDBJ whole genome shotgun (WGS) entry which is preliminary data.</text>
</comment>
<evidence type="ECO:0000259" key="1">
    <source>
        <dbReference type="Pfam" id="PF13088"/>
    </source>
</evidence>
<dbReference type="Pfam" id="PF13088">
    <property type="entry name" value="BNR_2"/>
    <property type="match status" value="1"/>
</dbReference>
<sequence>MTPELPLLPALPADGRVHRDEHRGHQVALIPTPRRSNHAPSLAVLPDGAMVAAWFGGSDEGNGDVDILVARYDPAAARWSAGEAVTHDPLRSDQNPGLSLRPDGELWLLHTSQASRQSGIPETFNLQFTSEIRRLRSRDGGRTWSGPDVLFDRPGTFARQPIQRLASGRLVHTQWLCFDDDTRNGSDQPVLQLSDDDGASWREVAVPDGAGRVHPNLVEVAPGRLVLLFRSRFADHVWISRSQDAGESWSAPVPTELPNNNAGISALPLPSGRLAVVSNEEQDPRGDGVVHWPYERTRMSIAVSADEGETFPVRRIIEPGDGFTGPGNRRSNRRHEYPHAVLDAAGRIHVLYACDSRRAIKHVSFEEAWIDGTPDQAHPDAKLWS</sequence>
<dbReference type="EMBL" id="JDYK01000015">
    <property type="protein sequence ID" value="EWS80460.1"/>
    <property type="molecule type" value="Genomic_DNA"/>
</dbReference>
<dbReference type="AlphaFoldDB" id="Z9JPY5"/>
<evidence type="ECO:0000313" key="2">
    <source>
        <dbReference type="EMBL" id="EWS80460.1"/>
    </source>
</evidence>
<dbReference type="STRING" id="396014.BF93_03595"/>
<dbReference type="HOGENOM" id="CLU_007128_0_0_11"/>
<feature type="domain" description="Sialidase" evidence="1">
    <location>
        <begin position="48"/>
        <end position="350"/>
    </location>
</feature>
<dbReference type="RefSeq" id="WP_038373419.1">
    <property type="nucleotide sequence ID" value="NZ_BAAAOW010000006.1"/>
</dbReference>
<dbReference type="PANTHER" id="PTHR43752">
    <property type="entry name" value="BNR/ASP-BOX REPEAT FAMILY PROTEIN"/>
    <property type="match status" value="1"/>
</dbReference>
<dbReference type="PATRIC" id="fig|396014.3.peg.2750"/>
<dbReference type="OrthoDB" id="7294637at2"/>
<accession>Z9JPY5</accession>
<dbReference type="Gene3D" id="2.120.10.10">
    <property type="match status" value="1"/>
</dbReference>
<dbReference type="eggNOG" id="COG4409">
    <property type="taxonomic scope" value="Bacteria"/>
</dbReference>
<name>Z9JPY5_9MICO</name>
<proteinExistence type="predicted"/>
<dbReference type="CDD" id="cd15482">
    <property type="entry name" value="Sialidase_non-viral"/>
    <property type="match status" value="1"/>
</dbReference>